<evidence type="ECO:0000313" key="3">
    <source>
        <dbReference type="Proteomes" id="UP000232003"/>
    </source>
</evidence>
<accession>A0A2K8T690</accession>
<keyword evidence="3" id="KW-1185">Reference proteome</keyword>
<dbReference type="EMBL" id="CP024788">
    <property type="protein sequence ID" value="AUB43169.1"/>
    <property type="molecule type" value="Genomic_DNA"/>
</dbReference>
<organism evidence="2 3">
    <name type="scientific">Nostoc flagelliforme CCNUN1</name>
    <dbReference type="NCBI Taxonomy" id="2038116"/>
    <lineage>
        <taxon>Bacteria</taxon>
        <taxon>Bacillati</taxon>
        <taxon>Cyanobacteriota</taxon>
        <taxon>Cyanophyceae</taxon>
        <taxon>Nostocales</taxon>
        <taxon>Nostocaceae</taxon>
        <taxon>Nostoc</taxon>
    </lineage>
</organism>
<protein>
    <submittedName>
        <fullName evidence="2">Uncharacterized protein</fullName>
    </submittedName>
</protein>
<dbReference type="Proteomes" id="UP000232003">
    <property type="component" value="Plasmid pNFSY03"/>
</dbReference>
<evidence type="ECO:0000256" key="1">
    <source>
        <dbReference type="SAM" id="MobiDB-lite"/>
    </source>
</evidence>
<proteinExistence type="predicted"/>
<sequence length="44" mass="4669">MQSAGICRPLKVGTFIQSSGRAFNPSHNGRLTPTKVGIQQNASI</sequence>
<dbReference type="KEGG" id="nfl:COO91_09340"/>
<keyword evidence="2" id="KW-0614">Plasmid</keyword>
<feature type="region of interest" description="Disordered" evidence="1">
    <location>
        <begin position="24"/>
        <end position="44"/>
    </location>
</feature>
<dbReference type="AlphaFoldDB" id="A0A2K8T690"/>
<gene>
    <name evidence="2" type="ORF">COO91_09340</name>
</gene>
<reference evidence="2 3" key="1">
    <citation type="submission" date="2017-11" db="EMBL/GenBank/DDBJ databases">
        <title>Complete genome of a free-living desiccation-tolerant cyanobacterium and its photosynthetic adaptation to extreme terrestrial habitat.</title>
        <authorList>
            <person name="Shang J."/>
        </authorList>
    </citation>
    <scope>NUCLEOTIDE SEQUENCE [LARGE SCALE GENOMIC DNA]</scope>
    <source>
        <strain evidence="2 3">CCNUN1</strain>
        <plasmid evidence="3">pnfsy03</plasmid>
    </source>
</reference>
<geneLocation type="plasmid" evidence="3">
    <name>pnfsy03</name>
</geneLocation>
<evidence type="ECO:0000313" key="2">
    <source>
        <dbReference type="EMBL" id="AUB43169.1"/>
    </source>
</evidence>
<name>A0A2K8T690_9NOSO</name>